<proteinExistence type="predicted"/>
<dbReference type="Gene3D" id="4.10.240.10">
    <property type="entry name" value="Zn(2)-C6 fungal-type DNA-binding domain"/>
    <property type="match status" value="1"/>
</dbReference>
<dbReference type="AlphaFoldDB" id="A0A9W4NV17"/>
<evidence type="ECO:0000256" key="6">
    <source>
        <dbReference type="SAM" id="MobiDB-lite"/>
    </source>
</evidence>
<dbReference type="OrthoDB" id="3034343at2759"/>
<evidence type="ECO:0000313" key="8">
    <source>
        <dbReference type="EMBL" id="CAG8413361.1"/>
    </source>
</evidence>
<dbReference type="SMART" id="SM00906">
    <property type="entry name" value="Fungal_trans"/>
    <property type="match status" value="1"/>
</dbReference>
<dbReference type="InterPro" id="IPR036864">
    <property type="entry name" value="Zn2-C6_fun-type_DNA-bd_sf"/>
</dbReference>
<dbReference type="SMART" id="SM00066">
    <property type="entry name" value="GAL4"/>
    <property type="match status" value="1"/>
</dbReference>
<evidence type="ECO:0000256" key="2">
    <source>
        <dbReference type="ARBA" id="ARBA00023015"/>
    </source>
</evidence>
<evidence type="ECO:0000256" key="3">
    <source>
        <dbReference type="ARBA" id="ARBA00023125"/>
    </source>
</evidence>
<dbReference type="PANTHER" id="PTHR31668">
    <property type="entry name" value="GLUCOSE TRANSPORT TRANSCRIPTION REGULATOR RGT1-RELATED-RELATED"/>
    <property type="match status" value="1"/>
</dbReference>
<dbReference type="GO" id="GO:0008270">
    <property type="term" value="F:zinc ion binding"/>
    <property type="evidence" value="ECO:0007669"/>
    <property type="project" value="InterPro"/>
</dbReference>
<dbReference type="SUPFAM" id="SSF57701">
    <property type="entry name" value="Zn2/Cys6 DNA-binding domain"/>
    <property type="match status" value="1"/>
</dbReference>
<dbReference type="EMBL" id="CAJVPA010000223">
    <property type="protein sequence ID" value="CAG8413361.1"/>
    <property type="molecule type" value="Genomic_DNA"/>
</dbReference>
<name>A0A9W4NV17_9EURO</name>
<feature type="region of interest" description="Disordered" evidence="6">
    <location>
        <begin position="1"/>
        <end position="28"/>
    </location>
</feature>
<keyword evidence="1" id="KW-0479">Metal-binding</keyword>
<keyword evidence="3" id="KW-0238">DNA-binding</keyword>
<evidence type="ECO:0000256" key="5">
    <source>
        <dbReference type="ARBA" id="ARBA00023242"/>
    </source>
</evidence>
<dbReference type="CDD" id="cd00067">
    <property type="entry name" value="GAL4"/>
    <property type="match status" value="1"/>
</dbReference>
<keyword evidence="2" id="KW-0805">Transcription regulation</keyword>
<dbReference type="GO" id="GO:0006351">
    <property type="term" value="P:DNA-templated transcription"/>
    <property type="evidence" value="ECO:0007669"/>
    <property type="project" value="InterPro"/>
</dbReference>
<dbReference type="GO" id="GO:0000981">
    <property type="term" value="F:DNA-binding transcription factor activity, RNA polymerase II-specific"/>
    <property type="evidence" value="ECO:0007669"/>
    <property type="project" value="InterPro"/>
</dbReference>
<dbReference type="CDD" id="cd12148">
    <property type="entry name" value="fungal_TF_MHR"/>
    <property type="match status" value="1"/>
</dbReference>
<dbReference type="GO" id="GO:0003677">
    <property type="term" value="F:DNA binding"/>
    <property type="evidence" value="ECO:0007669"/>
    <property type="project" value="UniProtKB-KW"/>
</dbReference>
<dbReference type="InterPro" id="IPR001138">
    <property type="entry name" value="Zn2Cys6_DnaBD"/>
</dbReference>
<comment type="caution">
    <text evidence="8">The sequence shown here is derived from an EMBL/GenBank/DDBJ whole genome shotgun (WGS) entry which is preliminary data.</text>
</comment>
<evidence type="ECO:0000256" key="4">
    <source>
        <dbReference type="ARBA" id="ARBA00023163"/>
    </source>
</evidence>
<sequence>MECSPKVSNHRDAGRPYRSKRHPPCDQCRRKKLRCEADGRKSCQRCQARSSPCSFNPIHSSPQPGIPSPTDQEAQHGHNGMTSPAGVDAITTPHTPAGPGSAINFDSSLINDPAGEFLISLQPEFHLPERPTPQAIQTLDGLKGVSSQLIGASGESDPWLLRHCKFDANGLLLFHQVHFRNAGGVPRDEKIPVHFLVTTDELYEPAKETTKYPNIISRRDEVNSLVSLECGRRLVLFASSSGLYTSHRQNAVVDTQYWNFRKGPQLIQCRFMKFVFPTLPIISRSRLGLTYSCNIPDAEMLQNMPVHLLAAIYASAQPFTKFDEHLSILNAYNKPPTDRLWRIVFEIIMEEIHTPHLAVMQAGLLYLHKQHQDNQSAVADSPFMWSLVGMLVGLATSLGLQLECRPMGLPAWERRLRRRLWWSLYAEDKWRSLLMGRPPYIRHDEWDVTELDDDDFCLDAPVSSPNNHIRENECALQFQSFARLSCLVDEVQHSLFSLRAAQRLSSNFPESLQTARGLLAKLKEWYSHLPLGLRHHDKPFPPSNQSNCLHFAYILLEVFIFRGLLRPMVRSAAPPRLFEEPQDSLKTMVDDYIAEILSADEIDPVPAIDNNTGNAVLKAAENCAATMLRSVLRMPCDVSAFWFSWCRIGFATVSSFMMLLVVQAPSKEHAVRARGLVDMWRQALVHNSCPMMDLALVRLNGPHWMGLTRNFFLPGHVREALEYDQ</sequence>
<dbReference type="InterPro" id="IPR007219">
    <property type="entry name" value="XnlR_reg_dom"/>
</dbReference>
<protein>
    <recommendedName>
        <fullName evidence="7">Zn(2)-C6 fungal-type domain-containing protein</fullName>
    </recommendedName>
</protein>
<dbReference type="Pfam" id="PF04082">
    <property type="entry name" value="Fungal_trans"/>
    <property type="match status" value="1"/>
</dbReference>
<evidence type="ECO:0000313" key="9">
    <source>
        <dbReference type="Proteomes" id="UP001152646"/>
    </source>
</evidence>
<dbReference type="PROSITE" id="PS00463">
    <property type="entry name" value="ZN2_CY6_FUNGAL_1"/>
    <property type="match status" value="1"/>
</dbReference>
<accession>A0A9W4NV17</accession>
<keyword evidence="5" id="KW-0539">Nucleus</keyword>
<organism evidence="8 9">
    <name type="scientific">Penicillium salamii</name>
    <dbReference type="NCBI Taxonomy" id="1612424"/>
    <lineage>
        <taxon>Eukaryota</taxon>
        <taxon>Fungi</taxon>
        <taxon>Dikarya</taxon>
        <taxon>Ascomycota</taxon>
        <taxon>Pezizomycotina</taxon>
        <taxon>Eurotiomycetes</taxon>
        <taxon>Eurotiomycetidae</taxon>
        <taxon>Eurotiales</taxon>
        <taxon>Aspergillaceae</taxon>
        <taxon>Penicillium</taxon>
    </lineage>
</organism>
<dbReference type="Pfam" id="PF00172">
    <property type="entry name" value="Zn_clus"/>
    <property type="match status" value="1"/>
</dbReference>
<dbReference type="InterPro" id="IPR050797">
    <property type="entry name" value="Carb_Metab_Trans_Reg"/>
</dbReference>
<gene>
    <name evidence="8" type="ORF">PSALAMII_LOCUS9418</name>
</gene>
<feature type="region of interest" description="Disordered" evidence="6">
    <location>
        <begin position="47"/>
        <end position="106"/>
    </location>
</feature>
<reference evidence="8" key="1">
    <citation type="submission" date="2021-07" db="EMBL/GenBank/DDBJ databases">
        <authorList>
            <person name="Branca A.L. A."/>
        </authorList>
    </citation>
    <scope>NUCLEOTIDE SEQUENCE</scope>
</reference>
<dbReference type="Proteomes" id="UP001152646">
    <property type="component" value="Unassembled WGS sequence"/>
</dbReference>
<evidence type="ECO:0000256" key="1">
    <source>
        <dbReference type="ARBA" id="ARBA00022723"/>
    </source>
</evidence>
<dbReference type="PROSITE" id="PS50048">
    <property type="entry name" value="ZN2_CY6_FUNGAL_2"/>
    <property type="match status" value="1"/>
</dbReference>
<dbReference type="GO" id="GO:0005634">
    <property type="term" value="C:nucleus"/>
    <property type="evidence" value="ECO:0007669"/>
    <property type="project" value="TreeGrafter"/>
</dbReference>
<evidence type="ECO:0000259" key="7">
    <source>
        <dbReference type="PROSITE" id="PS50048"/>
    </source>
</evidence>
<feature type="compositionally biased region" description="Polar residues" evidence="6">
    <location>
        <begin position="47"/>
        <end position="63"/>
    </location>
</feature>
<dbReference type="PANTHER" id="PTHR31668:SF4">
    <property type="entry name" value="TRANSCRIPTIONAL ACTIVATOR PROTEIN DAL81"/>
    <property type="match status" value="1"/>
</dbReference>
<keyword evidence="4" id="KW-0804">Transcription</keyword>
<dbReference type="GO" id="GO:0001080">
    <property type="term" value="P:nitrogen catabolite activation of transcription from RNA polymerase II promoter"/>
    <property type="evidence" value="ECO:0007669"/>
    <property type="project" value="TreeGrafter"/>
</dbReference>
<feature type="domain" description="Zn(2)-C6 fungal-type" evidence="7">
    <location>
        <begin position="24"/>
        <end position="55"/>
    </location>
</feature>